<evidence type="ECO:0000313" key="2">
    <source>
        <dbReference type="Proteomes" id="UP001283361"/>
    </source>
</evidence>
<dbReference type="EMBL" id="JAWDGP010006941">
    <property type="protein sequence ID" value="KAK3732740.1"/>
    <property type="molecule type" value="Genomic_DNA"/>
</dbReference>
<gene>
    <name evidence="1" type="ORF">RRG08_005904</name>
</gene>
<proteinExistence type="predicted"/>
<protein>
    <submittedName>
        <fullName evidence="1">Uncharacterized protein</fullName>
    </submittedName>
</protein>
<sequence length="78" mass="9116">MRPDFNSTRMRRCKQRFDDIVVSIVGDFADLTDASCRATRRKTQNQISSFPGECLLIFAARRFFDCCGFRWLSEVIRS</sequence>
<reference evidence="1" key="1">
    <citation type="journal article" date="2023" name="G3 (Bethesda)">
        <title>A reference genome for the long-term kleptoplast-retaining sea slug Elysia crispata morphotype clarki.</title>
        <authorList>
            <person name="Eastman K.E."/>
            <person name="Pendleton A.L."/>
            <person name="Shaikh M.A."/>
            <person name="Suttiyut T."/>
            <person name="Ogas R."/>
            <person name="Tomko P."/>
            <person name="Gavelis G."/>
            <person name="Widhalm J.R."/>
            <person name="Wisecaver J.H."/>
        </authorList>
    </citation>
    <scope>NUCLEOTIDE SEQUENCE</scope>
    <source>
        <strain evidence="1">ECLA1</strain>
    </source>
</reference>
<dbReference type="AlphaFoldDB" id="A0AAE0Y4X5"/>
<name>A0AAE0Y4X5_9GAST</name>
<evidence type="ECO:0000313" key="1">
    <source>
        <dbReference type="EMBL" id="KAK3732740.1"/>
    </source>
</evidence>
<accession>A0AAE0Y4X5</accession>
<dbReference type="Proteomes" id="UP001283361">
    <property type="component" value="Unassembled WGS sequence"/>
</dbReference>
<organism evidence="1 2">
    <name type="scientific">Elysia crispata</name>
    <name type="common">lettuce slug</name>
    <dbReference type="NCBI Taxonomy" id="231223"/>
    <lineage>
        <taxon>Eukaryota</taxon>
        <taxon>Metazoa</taxon>
        <taxon>Spiralia</taxon>
        <taxon>Lophotrochozoa</taxon>
        <taxon>Mollusca</taxon>
        <taxon>Gastropoda</taxon>
        <taxon>Heterobranchia</taxon>
        <taxon>Euthyneura</taxon>
        <taxon>Panpulmonata</taxon>
        <taxon>Sacoglossa</taxon>
        <taxon>Placobranchoidea</taxon>
        <taxon>Plakobranchidae</taxon>
        <taxon>Elysia</taxon>
    </lineage>
</organism>
<comment type="caution">
    <text evidence="1">The sequence shown here is derived from an EMBL/GenBank/DDBJ whole genome shotgun (WGS) entry which is preliminary data.</text>
</comment>
<keyword evidence="2" id="KW-1185">Reference proteome</keyword>